<dbReference type="PANTHER" id="PTHR43005:SF2">
    <property type="entry name" value="INTEGRAL MEMBRANE SUGAR TRANSPORT PROTEIN"/>
    <property type="match status" value="1"/>
</dbReference>
<evidence type="ECO:0000256" key="2">
    <source>
        <dbReference type="ARBA" id="ARBA00022448"/>
    </source>
</evidence>
<feature type="transmembrane region" description="Helical" evidence="7">
    <location>
        <begin position="211"/>
        <end position="230"/>
    </location>
</feature>
<evidence type="ECO:0000256" key="1">
    <source>
        <dbReference type="ARBA" id="ARBA00004651"/>
    </source>
</evidence>
<keyword evidence="5 7" id="KW-1133">Transmembrane helix</keyword>
<comment type="subcellular location">
    <subcellularLocation>
        <location evidence="1 7">Cell membrane</location>
        <topology evidence="1 7">Multi-pass membrane protein</topology>
    </subcellularLocation>
</comment>
<dbReference type="Pfam" id="PF00528">
    <property type="entry name" value="BPD_transp_1"/>
    <property type="match status" value="1"/>
</dbReference>
<reference evidence="9" key="1">
    <citation type="journal article" date="2020" name="mSystems">
        <title>Genome- and Community-Level Interaction Insights into Carbon Utilization and Element Cycling Functions of Hydrothermarchaeota in Hydrothermal Sediment.</title>
        <authorList>
            <person name="Zhou Z."/>
            <person name="Liu Y."/>
            <person name="Xu W."/>
            <person name="Pan J."/>
            <person name="Luo Z.H."/>
            <person name="Li M."/>
        </authorList>
    </citation>
    <scope>NUCLEOTIDE SEQUENCE [LARGE SCALE GENOMIC DNA]</scope>
    <source>
        <strain evidence="9">SpSt-747</strain>
    </source>
</reference>
<dbReference type="AlphaFoldDB" id="A0A7V3YHB9"/>
<keyword evidence="3" id="KW-1003">Cell membrane</keyword>
<evidence type="ECO:0000256" key="6">
    <source>
        <dbReference type="ARBA" id="ARBA00023136"/>
    </source>
</evidence>
<feature type="transmembrane region" description="Helical" evidence="7">
    <location>
        <begin position="273"/>
        <end position="293"/>
    </location>
</feature>
<dbReference type="GO" id="GO:0055085">
    <property type="term" value="P:transmembrane transport"/>
    <property type="evidence" value="ECO:0007669"/>
    <property type="project" value="InterPro"/>
</dbReference>
<accession>A0A7V3YHB9</accession>
<evidence type="ECO:0000313" key="9">
    <source>
        <dbReference type="EMBL" id="HGI31117.1"/>
    </source>
</evidence>
<feature type="transmembrane region" description="Helical" evidence="7">
    <location>
        <begin position="73"/>
        <end position="102"/>
    </location>
</feature>
<keyword evidence="2 7" id="KW-0813">Transport</keyword>
<name>A0A7V3YHB9_9BACT</name>
<dbReference type="InterPro" id="IPR035906">
    <property type="entry name" value="MetI-like_sf"/>
</dbReference>
<dbReference type="EMBL" id="DTFV01000110">
    <property type="protein sequence ID" value="HGI31117.1"/>
    <property type="molecule type" value="Genomic_DNA"/>
</dbReference>
<feature type="domain" description="ABC transmembrane type-1" evidence="8">
    <location>
        <begin position="77"/>
        <end position="289"/>
    </location>
</feature>
<evidence type="ECO:0000256" key="3">
    <source>
        <dbReference type="ARBA" id="ARBA00022475"/>
    </source>
</evidence>
<feature type="transmembrane region" description="Helical" evidence="7">
    <location>
        <begin position="21"/>
        <end position="41"/>
    </location>
</feature>
<evidence type="ECO:0000259" key="8">
    <source>
        <dbReference type="PROSITE" id="PS50928"/>
    </source>
</evidence>
<evidence type="ECO:0000256" key="7">
    <source>
        <dbReference type="RuleBase" id="RU363032"/>
    </source>
</evidence>
<comment type="similarity">
    <text evidence="7">Belongs to the binding-protein-dependent transport system permease family.</text>
</comment>
<evidence type="ECO:0000256" key="5">
    <source>
        <dbReference type="ARBA" id="ARBA00022989"/>
    </source>
</evidence>
<evidence type="ECO:0000256" key="4">
    <source>
        <dbReference type="ARBA" id="ARBA00022692"/>
    </source>
</evidence>
<feature type="transmembrane region" description="Helical" evidence="7">
    <location>
        <begin position="162"/>
        <end position="190"/>
    </location>
</feature>
<keyword evidence="6 7" id="KW-0472">Membrane</keyword>
<dbReference type="Gene3D" id="1.10.3720.10">
    <property type="entry name" value="MetI-like"/>
    <property type="match status" value="1"/>
</dbReference>
<dbReference type="PROSITE" id="PS50928">
    <property type="entry name" value="ABC_TM1"/>
    <property type="match status" value="1"/>
</dbReference>
<protein>
    <submittedName>
        <fullName evidence="9">Sugar ABC transporter permease</fullName>
    </submittedName>
</protein>
<sequence>MAEHIDVLVRRRRREERCFQLLLFLPTIVFLVLMVLFPLVYSVRISFYDYVRGREPRFIGFGNYAQLFRSEQFWLVTWVTLRITLTCLAIEMGLGLLLGFALSQKVPGMGVFRVLIFLPMMLAPLVAGLFWRLLLDQTFGLVNFFLERLGFQAVEWLTDPRFAIWGIIITDVWQWTPFVVLLVLAGLGTIPQELQEAATLDRASPWMRFRNIYLPYLRMPILLAVLFRSIDTLKMFDVPYILTGGGPGDLTTTLSLLGYRNLFSFFKVGVASAISWFVVIIVNVLVNILLKILSPRRKIPREMVDTGL</sequence>
<dbReference type="SUPFAM" id="SSF161098">
    <property type="entry name" value="MetI-like"/>
    <property type="match status" value="1"/>
</dbReference>
<keyword evidence="4 7" id="KW-0812">Transmembrane</keyword>
<gene>
    <name evidence="9" type="ORF">ENV30_07425</name>
</gene>
<dbReference type="CDD" id="cd06261">
    <property type="entry name" value="TM_PBP2"/>
    <property type="match status" value="1"/>
</dbReference>
<proteinExistence type="inferred from homology"/>
<dbReference type="PANTHER" id="PTHR43005">
    <property type="entry name" value="BLR7065 PROTEIN"/>
    <property type="match status" value="1"/>
</dbReference>
<feature type="transmembrane region" description="Helical" evidence="7">
    <location>
        <begin position="114"/>
        <end position="134"/>
    </location>
</feature>
<organism evidence="9">
    <name type="scientific">Candidatus Caldatribacterium californiense</name>
    <dbReference type="NCBI Taxonomy" id="1454726"/>
    <lineage>
        <taxon>Bacteria</taxon>
        <taxon>Pseudomonadati</taxon>
        <taxon>Atribacterota</taxon>
        <taxon>Atribacteria</taxon>
        <taxon>Atribacterales</taxon>
        <taxon>Candidatus Caldatribacteriaceae</taxon>
        <taxon>Candidatus Caldatribacterium</taxon>
    </lineage>
</organism>
<comment type="caution">
    <text evidence="9">The sequence shown here is derived from an EMBL/GenBank/DDBJ whole genome shotgun (WGS) entry which is preliminary data.</text>
</comment>
<dbReference type="InterPro" id="IPR000515">
    <property type="entry name" value="MetI-like"/>
</dbReference>
<dbReference type="GO" id="GO:0005886">
    <property type="term" value="C:plasma membrane"/>
    <property type="evidence" value="ECO:0007669"/>
    <property type="project" value="UniProtKB-SubCell"/>
</dbReference>